<dbReference type="EMBL" id="CAXIEN010000327">
    <property type="protein sequence ID" value="CAL1293465.1"/>
    <property type="molecule type" value="Genomic_DNA"/>
</dbReference>
<reference evidence="1 2" key="1">
    <citation type="submission" date="2024-04" db="EMBL/GenBank/DDBJ databases">
        <authorList>
            <person name="Rising A."/>
            <person name="Reimegard J."/>
            <person name="Sonavane S."/>
            <person name="Akerstrom W."/>
            <person name="Nylinder S."/>
            <person name="Hedman E."/>
            <person name="Kallberg Y."/>
        </authorList>
    </citation>
    <scope>NUCLEOTIDE SEQUENCE [LARGE SCALE GENOMIC DNA]</scope>
</reference>
<evidence type="ECO:0000313" key="1">
    <source>
        <dbReference type="EMBL" id="CAL1293465.1"/>
    </source>
</evidence>
<evidence type="ECO:0000313" key="2">
    <source>
        <dbReference type="Proteomes" id="UP001497382"/>
    </source>
</evidence>
<feature type="non-terminal residue" evidence="1">
    <location>
        <position position="33"/>
    </location>
</feature>
<name>A0AAV2BC56_9ARAC</name>
<dbReference type="AlphaFoldDB" id="A0AAV2BC56"/>
<gene>
    <name evidence="1" type="ORF">LARSCL_LOCUS18211</name>
</gene>
<comment type="caution">
    <text evidence="1">The sequence shown here is derived from an EMBL/GenBank/DDBJ whole genome shotgun (WGS) entry which is preliminary data.</text>
</comment>
<proteinExistence type="predicted"/>
<sequence length="33" mass="3778">MGRKKKNGESCVTKVIREGCTKPFITRVRKVNL</sequence>
<accession>A0AAV2BC56</accession>
<dbReference type="Proteomes" id="UP001497382">
    <property type="component" value="Unassembled WGS sequence"/>
</dbReference>
<protein>
    <submittedName>
        <fullName evidence="1">Uncharacterized protein</fullName>
    </submittedName>
</protein>
<keyword evidence="2" id="KW-1185">Reference proteome</keyword>
<organism evidence="1 2">
    <name type="scientific">Larinioides sclopetarius</name>
    <dbReference type="NCBI Taxonomy" id="280406"/>
    <lineage>
        <taxon>Eukaryota</taxon>
        <taxon>Metazoa</taxon>
        <taxon>Ecdysozoa</taxon>
        <taxon>Arthropoda</taxon>
        <taxon>Chelicerata</taxon>
        <taxon>Arachnida</taxon>
        <taxon>Araneae</taxon>
        <taxon>Araneomorphae</taxon>
        <taxon>Entelegynae</taxon>
        <taxon>Araneoidea</taxon>
        <taxon>Araneidae</taxon>
        <taxon>Larinioides</taxon>
    </lineage>
</organism>